<evidence type="ECO:0000256" key="9">
    <source>
        <dbReference type="PROSITE-ProRule" id="PRU00470"/>
    </source>
</evidence>
<feature type="region of interest" description="Disordered" evidence="10">
    <location>
        <begin position="37"/>
        <end position="72"/>
    </location>
</feature>
<dbReference type="Gene3D" id="4.10.1100.10">
    <property type="entry name" value="Transcription factor, SBP-box domain"/>
    <property type="match status" value="1"/>
</dbReference>
<comment type="subcellular location">
    <subcellularLocation>
        <location evidence="1">Nucleus</location>
    </subcellularLocation>
</comment>
<dbReference type="PANTHER" id="PTHR31251">
    <property type="entry name" value="SQUAMOSA PROMOTER-BINDING-LIKE PROTEIN 4"/>
    <property type="match status" value="1"/>
</dbReference>
<dbReference type="GO" id="GO:0008270">
    <property type="term" value="F:zinc ion binding"/>
    <property type="evidence" value="ECO:0007669"/>
    <property type="project" value="UniProtKB-KW"/>
</dbReference>
<feature type="region of interest" description="Disordered" evidence="10">
    <location>
        <begin position="140"/>
        <end position="173"/>
    </location>
</feature>
<evidence type="ECO:0000256" key="6">
    <source>
        <dbReference type="ARBA" id="ARBA00023125"/>
    </source>
</evidence>
<accession>A0A9D5DD62</accession>
<keyword evidence="8" id="KW-0539">Nucleus</keyword>
<dbReference type="Pfam" id="PF03110">
    <property type="entry name" value="SBP"/>
    <property type="match status" value="1"/>
</dbReference>
<dbReference type="Proteomes" id="UP001085076">
    <property type="component" value="Miscellaneous, Linkage group lg01"/>
</dbReference>
<reference evidence="12" key="2">
    <citation type="journal article" date="2022" name="Hortic Res">
        <title>The genome of Dioscorea zingiberensis sheds light on the biosynthesis, origin and evolution of the medicinally important diosgenin saponins.</title>
        <authorList>
            <person name="Li Y."/>
            <person name="Tan C."/>
            <person name="Li Z."/>
            <person name="Guo J."/>
            <person name="Li S."/>
            <person name="Chen X."/>
            <person name="Wang C."/>
            <person name="Dai X."/>
            <person name="Yang H."/>
            <person name="Song W."/>
            <person name="Hou L."/>
            <person name="Xu J."/>
            <person name="Tong Z."/>
            <person name="Xu A."/>
            <person name="Yuan X."/>
            <person name="Wang W."/>
            <person name="Yang Q."/>
            <person name="Chen L."/>
            <person name="Sun Z."/>
            <person name="Wang K."/>
            <person name="Pan B."/>
            <person name="Chen J."/>
            <person name="Bao Y."/>
            <person name="Liu F."/>
            <person name="Qi X."/>
            <person name="Gang D.R."/>
            <person name="Wen J."/>
            <person name="Li J."/>
        </authorList>
    </citation>
    <scope>NUCLEOTIDE SEQUENCE</scope>
    <source>
        <strain evidence="12">Dzin_1.0</strain>
    </source>
</reference>
<evidence type="ECO:0000256" key="1">
    <source>
        <dbReference type="ARBA" id="ARBA00004123"/>
    </source>
</evidence>
<sequence length="365" mass="39211">MNMSSSSLAASLPCGSSNDSVNGLKFGMKIYFEDASGGNGGGGNSSKASSSSPAPTTAPAKKGKGVAQGVQQPPRCQVQGCNVDLSDAKAYYSRHKVCGIHSKSPKVIVAGLEQRFCQQCSRFHQLPEFDQGKRSCRRRLAGHNERRRKPPLGSLSSRIGRLSSSFHEDSSSGSRFRGFMMDFSHPHLRLTDSGRDEILTVRPGDDRLSGNRWQRGFNAPTCSGIAPHGYHPYMQGSAGGTLLFSGPEISPASASGSLAGVSDSSCALSLLSNHQQWSSNITRSPVLTTMSPAAQRESVMVSSCFVSNSWDFKGHETDGSIEGLQLQHSFMEPVKGHRFSSELELALQGNRVFGHSDDANINWPL</sequence>
<dbReference type="EMBL" id="JAGGNH010000001">
    <property type="protein sequence ID" value="KAJ0988132.1"/>
    <property type="molecule type" value="Genomic_DNA"/>
</dbReference>
<protein>
    <recommendedName>
        <fullName evidence="11">SBP-type domain-containing protein</fullName>
    </recommendedName>
</protein>
<dbReference type="OrthoDB" id="514967at2759"/>
<dbReference type="FunFam" id="4.10.1100.10:FF:000001">
    <property type="entry name" value="Squamosa promoter-binding-like protein 14"/>
    <property type="match status" value="1"/>
</dbReference>
<keyword evidence="5" id="KW-0805">Transcription regulation</keyword>
<evidence type="ECO:0000313" key="13">
    <source>
        <dbReference type="Proteomes" id="UP001085076"/>
    </source>
</evidence>
<evidence type="ECO:0000313" key="12">
    <source>
        <dbReference type="EMBL" id="KAJ0988132.1"/>
    </source>
</evidence>
<dbReference type="PANTHER" id="PTHR31251:SF226">
    <property type="entry name" value="SQUAMOSA PROMOTER-BINDING-LIKE PROTEIN 6"/>
    <property type="match status" value="1"/>
</dbReference>
<evidence type="ECO:0000256" key="4">
    <source>
        <dbReference type="ARBA" id="ARBA00022833"/>
    </source>
</evidence>
<proteinExistence type="predicted"/>
<feature type="compositionally biased region" description="Low complexity" evidence="10">
    <location>
        <begin position="152"/>
        <end position="165"/>
    </location>
</feature>
<evidence type="ECO:0000259" key="11">
    <source>
        <dbReference type="PROSITE" id="PS51141"/>
    </source>
</evidence>
<keyword evidence="4" id="KW-0862">Zinc</keyword>
<dbReference type="InterPro" id="IPR004333">
    <property type="entry name" value="SBP_dom"/>
</dbReference>
<keyword evidence="6" id="KW-0238">DNA-binding</keyword>
<keyword evidence="3 9" id="KW-0863">Zinc-finger</keyword>
<evidence type="ECO:0000256" key="5">
    <source>
        <dbReference type="ARBA" id="ARBA00023015"/>
    </source>
</evidence>
<feature type="domain" description="SBP-type" evidence="11">
    <location>
        <begin position="73"/>
        <end position="150"/>
    </location>
</feature>
<comment type="caution">
    <text evidence="12">The sequence shown here is derived from an EMBL/GenBank/DDBJ whole genome shotgun (WGS) entry which is preliminary data.</text>
</comment>
<dbReference type="InterPro" id="IPR044817">
    <property type="entry name" value="SBP-like"/>
</dbReference>
<organism evidence="12 13">
    <name type="scientific">Dioscorea zingiberensis</name>
    <dbReference type="NCBI Taxonomy" id="325984"/>
    <lineage>
        <taxon>Eukaryota</taxon>
        <taxon>Viridiplantae</taxon>
        <taxon>Streptophyta</taxon>
        <taxon>Embryophyta</taxon>
        <taxon>Tracheophyta</taxon>
        <taxon>Spermatophyta</taxon>
        <taxon>Magnoliopsida</taxon>
        <taxon>Liliopsida</taxon>
        <taxon>Dioscoreales</taxon>
        <taxon>Dioscoreaceae</taxon>
        <taxon>Dioscorea</taxon>
    </lineage>
</organism>
<evidence type="ECO:0000256" key="2">
    <source>
        <dbReference type="ARBA" id="ARBA00022723"/>
    </source>
</evidence>
<evidence type="ECO:0000256" key="8">
    <source>
        <dbReference type="ARBA" id="ARBA00023242"/>
    </source>
</evidence>
<dbReference type="GO" id="GO:0003677">
    <property type="term" value="F:DNA binding"/>
    <property type="evidence" value="ECO:0007669"/>
    <property type="project" value="UniProtKB-KW"/>
</dbReference>
<reference evidence="12" key="1">
    <citation type="submission" date="2021-03" db="EMBL/GenBank/DDBJ databases">
        <authorList>
            <person name="Li Z."/>
            <person name="Yang C."/>
        </authorList>
    </citation>
    <scope>NUCLEOTIDE SEQUENCE</scope>
    <source>
        <strain evidence="12">Dzin_1.0</strain>
        <tissue evidence="12">Leaf</tissue>
    </source>
</reference>
<dbReference type="GO" id="GO:0005634">
    <property type="term" value="C:nucleus"/>
    <property type="evidence" value="ECO:0007669"/>
    <property type="project" value="UniProtKB-SubCell"/>
</dbReference>
<keyword evidence="2" id="KW-0479">Metal-binding</keyword>
<dbReference type="InterPro" id="IPR036893">
    <property type="entry name" value="SBP_sf"/>
</dbReference>
<dbReference type="PROSITE" id="PS51141">
    <property type="entry name" value="ZF_SBP"/>
    <property type="match status" value="1"/>
</dbReference>
<evidence type="ECO:0000256" key="10">
    <source>
        <dbReference type="SAM" id="MobiDB-lite"/>
    </source>
</evidence>
<keyword evidence="7" id="KW-0804">Transcription</keyword>
<feature type="compositionally biased region" description="Basic residues" evidence="10">
    <location>
        <begin position="140"/>
        <end position="150"/>
    </location>
</feature>
<evidence type="ECO:0000256" key="7">
    <source>
        <dbReference type="ARBA" id="ARBA00023163"/>
    </source>
</evidence>
<dbReference type="SUPFAM" id="SSF103612">
    <property type="entry name" value="SBT domain"/>
    <property type="match status" value="1"/>
</dbReference>
<name>A0A9D5DD62_9LILI</name>
<keyword evidence="13" id="KW-1185">Reference proteome</keyword>
<gene>
    <name evidence="12" type="ORF">J5N97_006488</name>
</gene>
<dbReference type="AlphaFoldDB" id="A0A9D5DD62"/>
<evidence type="ECO:0000256" key="3">
    <source>
        <dbReference type="ARBA" id="ARBA00022771"/>
    </source>
</evidence>
<feature type="compositionally biased region" description="Low complexity" evidence="10">
    <location>
        <begin position="45"/>
        <end position="60"/>
    </location>
</feature>